<feature type="region of interest" description="Disordered" evidence="1">
    <location>
        <begin position="842"/>
        <end position="884"/>
    </location>
</feature>
<gene>
    <name evidence="3" type="ORF">ECC02_002550</name>
</gene>
<protein>
    <submittedName>
        <fullName evidence="3">Uncharacterized protein</fullName>
    </submittedName>
</protein>
<feature type="compositionally biased region" description="Basic and acidic residues" evidence="1">
    <location>
        <begin position="857"/>
        <end position="876"/>
    </location>
</feature>
<evidence type="ECO:0000256" key="1">
    <source>
        <dbReference type="SAM" id="MobiDB-lite"/>
    </source>
</evidence>
<comment type="caution">
    <text evidence="3">The sequence shown here is derived from an EMBL/GenBank/DDBJ whole genome shotgun (WGS) entry which is preliminary data.</text>
</comment>
<feature type="transmembrane region" description="Helical" evidence="2">
    <location>
        <begin position="7"/>
        <end position="28"/>
    </location>
</feature>
<dbReference type="Proteomes" id="UP000583944">
    <property type="component" value="Unassembled WGS sequence"/>
</dbReference>
<keyword evidence="2" id="KW-0472">Membrane</keyword>
<keyword evidence="2" id="KW-0812">Transmembrane</keyword>
<keyword evidence="2" id="KW-1133">Transmembrane helix</keyword>
<evidence type="ECO:0000313" key="4">
    <source>
        <dbReference type="Proteomes" id="UP000583944"/>
    </source>
</evidence>
<organism evidence="3 4">
    <name type="scientific">Trypanosoma cruzi</name>
    <dbReference type="NCBI Taxonomy" id="5693"/>
    <lineage>
        <taxon>Eukaryota</taxon>
        <taxon>Discoba</taxon>
        <taxon>Euglenozoa</taxon>
        <taxon>Kinetoplastea</taxon>
        <taxon>Metakinetoplastina</taxon>
        <taxon>Trypanosomatida</taxon>
        <taxon>Trypanosomatidae</taxon>
        <taxon>Trypanosoma</taxon>
        <taxon>Schizotrypanum</taxon>
    </lineage>
</organism>
<dbReference type="VEuPathDB" id="TriTrypDB:ECC02_002550"/>
<dbReference type="EMBL" id="JABDHM010000013">
    <property type="protein sequence ID" value="KAF5224294.1"/>
    <property type="molecule type" value="Genomic_DNA"/>
</dbReference>
<evidence type="ECO:0000313" key="3">
    <source>
        <dbReference type="EMBL" id="KAF5224294.1"/>
    </source>
</evidence>
<dbReference type="AlphaFoldDB" id="A0A7J6YBY4"/>
<sequence length="1040" mass="118792">MREFSCFFFFFLLLLYYFFFFSFFFFAVAPLPLQASRCGSYMWGGVKARAHHGDIFRGWSASQGLENLRRKLYREPRPWYLAWSLHHHKHLLSDHHCARLLAWCTTVMDLEKRKTAKRQAYMYSQQVFQTMVHSHKVGSETYQEFFRLCATGRDLTTAFRWQQYLVETGHPFSLSHYTWLLHIAALSPNDESAEDMAEAVWEMYLARYFHLVKHEVTDGTATLQFQTSDEETRELEGLFRAFKQLRSKIYHCAKPELLEFIDALPDGSSNSVSNDTWPPVSRHHTFRHLEAGASWTPPTLSRPHLRDSILHESFTNDLEQAAFAGNVQRVVELVDEYLRRISAEKSKESAKKHRAGERDIWHCFSDPSAVAFRKPLVEAGGVTAELYHYLIVAISATKPSLALRSLRCMEESNLQVLDLTRAVMIVRCEGSSADQQALLREQIKEIELRRKIDEDYDLTREVELFWKFCYTDFFHYRNALSRMELYLILMEGLGPVRVQELLMEAKLHESCSMEDVVVLDENFRAAAAVYFRSCCGEVDVNKALDDITEKMPKLDISLVGSIPHFSDYALPEGEFVATDASALRNKLVGFKRIFILDSSFVETSEHFITVGQTSDVEDEGSSLLLIPYCCLQQMSLTIEQENDIVTMDEALQEANKAEPFIASQRLRSLFALLRDVNKKRRTRVLHFSECLMAHSVMESQIKAAVLDPAHSDNDHLFLLLAMIRTIAPEEADVVLCTNDAALVKIFHDDKSASFFVGKISVMSSQPPPQVLKNGEDLIDDNPELCMSMDFEPKLQTSTYLGEKSRVLEGTAMLPSKTQLPEVDEHVLGTAWLDMLDGEEQREKPMDLASCTPYSQVEDSKTGAAKEMKHIGEKENEKEEDDGEDDLAARENERLMNTYDSEHAVVPVGALMAEASSLGSVFEQFDVVGPDAELERAMASPAPYETPGQPSVRPRRRTLLEMEARRNRGASSRQRFRLARRLSNISGGRVPFNFRYRVLEVNIADPKNKSFVDAYKKGVAKKRESFKRKFKKSYLVGGISL</sequence>
<evidence type="ECO:0000256" key="2">
    <source>
        <dbReference type="SAM" id="Phobius"/>
    </source>
</evidence>
<proteinExistence type="predicted"/>
<name>A0A7J6YBY4_TRYCR</name>
<accession>A0A7J6YBY4</accession>
<dbReference type="VEuPathDB" id="TriTrypDB:BCY84_20620"/>
<reference evidence="3 4" key="1">
    <citation type="journal article" date="2019" name="Genome Biol. Evol.">
        <title>Nanopore Sequencing Significantly Improves Genome Assembly of the Protozoan Parasite Trypanosoma cruzi.</title>
        <authorList>
            <person name="Diaz-Viraque F."/>
            <person name="Pita S."/>
            <person name="Greif G."/>
            <person name="de Souza R.C.M."/>
            <person name="Iraola G."/>
            <person name="Robello C."/>
        </authorList>
    </citation>
    <scope>NUCLEOTIDE SEQUENCE [LARGE SCALE GENOMIC DNA]</scope>
    <source>
        <strain evidence="3 4">Berenice</strain>
    </source>
</reference>